<gene>
    <name evidence="2" type="ORF">B0I35DRAFT_15984</name>
</gene>
<comment type="caution">
    <text evidence="2">The sequence shown here is derived from an EMBL/GenBank/DDBJ whole genome shotgun (WGS) entry which is preliminary data.</text>
</comment>
<proteinExistence type="predicted"/>
<accession>A0A8K0T0N6</accession>
<evidence type="ECO:0000256" key="1">
    <source>
        <dbReference type="SAM" id="Phobius"/>
    </source>
</evidence>
<dbReference type="EMBL" id="JAGPNK010000001">
    <property type="protein sequence ID" value="KAH7328354.1"/>
    <property type="molecule type" value="Genomic_DNA"/>
</dbReference>
<keyword evidence="1" id="KW-0812">Transmembrane</keyword>
<name>A0A8K0T0N6_9HYPO</name>
<keyword evidence="1" id="KW-0472">Membrane</keyword>
<dbReference type="Proteomes" id="UP000813444">
    <property type="component" value="Unassembled WGS sequence"/>
</dbReference>
<sequence length="174" mass="18502">MARASRYRLAEIRHRSNNTKGSRGRGTRTVASPAALEKVGREKAALLRNVEGMWGTPAAAFPAMAAVVAGAAAATGQQLPTYIYLCGGLVVGGFRALIGSEKPRPSRFSGMSVVRRPQGLARLVDGLLSGMICTEPTVPAADACLFLIRCRVPRHLTLLTSCTVIAHLELHLLL</sequence>
<feature type="transmembrane region" description="Helical" evidence="1">
    <location>
        <begin position="81"/>
        <end position="98"/>
    </location>
</feature>
<protein>
    <submittedName>
        <fullName evidence="2">Uncharacterized protein</fullName>
    </submittedName>
</protein>
<dbReference type="AlphaFoldDB" id="A0A8K0T0N6"/>
<evidence type="ECO:0000313" key="3">
    <source>
        <dbReference type="Proteomes" id="UP000813444"/>
    </source>
</evidence>
<keyword evidence="1" id="KW-1133">Transmembrane helix</keyword>
<organism evidence="2 3">
    <name type="scientific">Stachybotrys elegans</name>
    <dbReference type="NCBI Taxonomy" id="80388"/>
    <lineage>
        <taxon>Eukaryota</taxon>
        <taxon>Fungi</taxon>
        <taxon>Dikarya</taxon>
        <taxon>Ascomycota</taxon>
        <taxon>Pezizomycotina</taxon>
        <taxon>Sordariomycetes</taxon>
        <taxon>Hypocreomycetidae</taxon>
        <taxon>Hypocreales</taxon>
        <taxon>Stachybotryaceae</taxon>
        <taxon>Stachybotrys</taxon>
    </lineage>
</organism>
<feature type="transmembrane region" description="Helical" evidence="1">
    <location>
        <begin position="53"/>
        <end position="75"/>
    </location>
</feature>
<reference evidence="2" key="1">
    <citation type="journal article" date="2021" name="Nat. Commun.">
        <title>Genetic determinants of endophytism in the Arabidopsis root mycobiome.</title>
        <authorList>
            <person name="Mesny F."/>
            <person name="Miyauchi S."/>
            <person name="Thiergart T."/>
            <person name="Pickel B."/>
            <person name="Atanasova L."/>
            <person name="Karlsson M."/>
            <person name="Huettel B."/>
            <person name="Barry K.W."/>
            <person name="Haridas S."/>
            <person name="Chen C."/>
            <person name="Bauer D."/>
            <person name="Andreopoulos W."/>
            <person name="Pangilinan J."/>
            <person name="LaButti K."/>
            <person name="Riley R."/>
            <person name="Lipzen A."/>
            <person name="Clum A."/>
            <person name="Drula E."/>
            <person name="Henrissat B."/>
            <person name="Kohler A."/>
            <person name="Grigoriev I.V."/>
            <person name="Martin F.M."/>
            <person name="Hacquard S."/>
        </authorList>
    </citation>
    <scope>NUCLEOTIDE SEQUENCE</scope>
    <source>
        <strain evidence="2">MPI-CAGE-CH-0235</strain>
    </source>
</reference>
<evidence type="ECO:0000313" key="2">
    <source>
        <dbReference type="EMBL" id="KAH7328354.1"/>
    </source>
</evidence>
<keyword evidence="3" id="KW-1185">Reference proteome</keyword>